<dbReference type="GO" id="GO:0005576">
    <property type="term" value="C:extracellular region"/>
    <property type="evidence" value="ECO:0007669"/>
    <property type="project" value="UniProtKB-SubCell"/>
</dbReference>
<dbReference type="AlphaFoldDB" id="A0A565BBJ3"/>
<evidence type="ECO:0000313" key="8">
    <source>
        <dbReference type="EMBL" id="VVA98983.1"/>
    </source>
</evidence>
<dbReference type="OrthoDB" id="1110548at2759"/>
<dbReference type="Proteomes" id="UP000489600">
    <property type="component" value="Unassembled WGS sequence"/>
</dbReference>
<comment type="caution">
    <text evidence="8">The sequence shown here is derived from an EMBL/GenBank/DDBJ whole genome shotgun (WGS) entry which is preliminary data.</text>
</comment>
<gene>
    <name evidence="8" type="ORF">ANE_LOCUS9428</name>
</gene>
<feature type="signal peptide" evidence="6">
    <location>
        <begin position="1"/>
        <end position="28"/>
    </location>
</feature>
<proteinExistence type="inferred from homology"/>
<evidence type="ECO:0000256" key="2">
    <source>
        <dbReference type="ARBA" id="ARBA00022525"/>
    </source>
</evidence>
<keyword evidence="4" id="KW-0677">Repeat</keyword>
<dbReference type="Pfam" id="PF01657">
    <property type="entry name" value="Stress-antifung"/>
    <property type="match status" value="1"/>
</dbReference>
<evidence type="ECO:0000256" key="1">
    <source>
        <dbReference type="ARBA" id="ARBA00004613"/>
    </source>
</evidence>
<evidence type="ECO:0000256" key="5">
    <source>
        <dbReference type="ARBA" id="ARBA00038515"/>
    </source>
</evidence>
<organism evidence="8 9">
    <name type="scientific">Arabis nemorensis</name>
    <dbReference type="NCBI Taxonomy" id="586526"/>
    <lineage>
        <taxon>Eukaryota</taxon>
        <taxon>Viridiplantae</taxon>
        <taxon>Streptophyta</taxon>
        <taxon>Embryophyta</taxon>
        <taxon>Tracheophyta</taxon>
        <taxon>Spermatophyta</taxon>
        <taxon>Magnoliopsida</taxon>
        <taxon>eudicotyledons</taxon>
        <taxon>Gunneridae</taxon>
        <taxon>Pentapetalae</taxon>
        <taxon>rosids</taxon>
        <taxon>malvids</taxon>
        <taxon>Brassicales</taxon>
        <taxon>Brassicaceae</taxon>
        <taxon>Arabideae</taxon>
        <taxon>Arabis</taxon>
    </lineage>
</organism>
<comment type="similarity">
    <text evidence="5">Belongs to the cysteine-rich repeat secretory protein family.</text>
</comment>
<feature type="chain" id="PRO_5022039593" description="Gnk2-homologous domain-containing protein" evidence="6">
    <location>
        <begin position="29"/>
        <end position="118"/>
    </location>
</feature>
<feature type="domain" description="Gnk2-homologous" evidence="7">
    <location>
        <begin position="35"/>
        <end position="118"/>
    </location>
</feature>
<dbReference type="InterPro" id="IPR038408">
    <property type="entry name" value="GNK2_sf"/>
</dbReference>
<dbReference type="PROSITE" id="PS51473">
    <property type="entry name" value="GNK2"/>
    <property type="match status" value="1"/>
</dbReference>
<evidence type="ECO:0000256" key="4">
    <source>
        <dbReference type="ARBA" id="ARBA00022737"/>
    </source>
</evidence>
<keyword evidence="2" id="KW-0964">Secreted</keyword>
<evidence type="ECO:0000256" key="3">
    <source>
        <dbReference type="ARBA" id="ARBA00022729"/>
    </source>
</evidence>
<keyword evidence="3 6" id="KW-0732">Signal</keyword>
<dbReference type="EMBL" id="CABITT030000003">
    <property type="protein sequence ID" value="VVA98983.1"/>
    <property type="molecule type" value="Genomic_DNA"/>
</dbReference>
<keyword evidence="9" id="KW-1185">Reference proteome</keyword>
<dbReference type="PANTHER" id="PTHR32411">
    <property type="entry name" value="CYSTEINE-RICH REPEAT SECRETORY PROTEIN 38-RELATED"/>
    <property type="match status" value="1"/>
</dbReference>
<dbReference type="PANTHER" id="PTHR32411:SF54">
    <property type="entry name" value="CYSTEINE-RICH REPEAT SECRETORY PROTEIN 29-RELATED"/>
    <property type="match status" value="1"/>
</dbReference>
<reference evidence="8" key="1">
    <citation type="submission" date="2019-07" db="EMBL/GenBank/DDBJ databases">
        <authorList>
            <person name="Dittberner H."/>
        </authorList>
    </citation>
    <scope>NUCLEOTIDE SEQUENCE [LARGE SCALE GENOMIC DNA]</scope>
</reference>
<dbReference type="InterPro" id="IPR002902">
    <property type="entry name" value="GNK2"/>
</dbReference>
<dbReference type="CDD" id="cd23509">
    <property type="entry name" value="Gnk2-like"/>
    <property type="match status" value="1"/>
</dbReference>
<evidence type="ECO:0000259" key="7">
    <source>
        <dbReference type="PROSITE" id="PS51473"/>
    </source>
</evidence>
<accession>A0A565BBJ3</accession>
<comment type="subcellular location">
    <subcellularLocation>
        <location evidence="1">Secreted</location>
    </subcellularLocation>
</comment>
<dbReference type="Gene3D" id="3.30.430.20">
    <property type="entry name" value="Gnk2 domain, C-X8-C-X2-C motif"/>
    <property type="match status" value="1"/>
</dbReference>
<dbReference type="InterPro" id="IPR050581">
    <property type="entry name" value="CRR_secretory_protein"/>
</dbReference>
<name>A0A565BBJ3_9BRAS</name>
<evidence type="ECO:0000256" key="6">
    <source>
        <dbReference type="SAM" id="SignalP"/>
    </source>
</evidence>
<sequence length="118" mass="13355">MCTSYSLSKHLVFVHILALQLFTRRVSSLNLTNAYLHHKCLVSEGKYQPGSKFEKNLDKIIEIISTNKFQQDDQIFKSYGKAPNLVTIIFQCRGDSYGSKCLSCFATAVAGVMLLKHY</sequence>
<evidence type="ECO:0000313" key="9">
    <source>
        <dbReference type="Proteomes" id="UP000489600"/>
    </source>
</evidence>
<protein>
    <recommendedName>
        <fullName evidence="7">Gnk2-homologous domain-containing protein</fullName>
    </recommendedName>
</protein>